<dbReference type="Pfam" id="PF00443">
    <property type="entry name" value="UCH"/>
    <property type="match status" value="1"/>
</dbReference>
<evidence type="ECO:0000256" key="1">
    <source>
        <dbReference type="ARBA" id="ARBA00000707"/>
    </source>
</evidence>
<feature type="domain" description="USP" evidence="4">
    <location>
        <begin position="696"/>
        <end position="998"/>
    </location>
</feature>
<evidence type="ECO:0000256" key="3">
    <source>
        <dbReference type="ARBA" id="ARBA00022553"/>
    </source>
</evidence>
<proteinExistence type="predicted"/>
<evidence type="ECO:0000313" key="5">
    <source>
        <dbReference type="EMBL" id="KOB64752.1"/>
    </source>
</evidence>
<dbReference type="EMBL" id="JTDY01008083">
    <property type="protein sequence ID" value="KOB64752.1"/>
    <property type="molecule type" value="Genomic_DNA"/>
</dbReference>
<name>A0A0L7KNA8_OPEBR</name>
<accession>A0A0L7KNA8</accession>
<keyword evidence="3" id="KW-0597">Phosphoprotein</keyword>
<dbReference type="Gene3D" id="3.90.70.10">
    <property type="entry name" value="Cysteine proteinases"/>
    <property type="match status" value="1"/>
</dbReference>
<evidence type="ECO:0000259" key="4">
    <source>
        <dbReference type="PROSITE" id="PS50235"/>
    </source>
</evidence>
<protein>
    <recommendedName>
        <fullName evidence="2">ubiquitinyl hydrolase 1</fullName>
        <ecNumber evidence="2">3.4.19.12</ecNumber>
    </recommendedName>
</protein>
<dbReference type="AlphaFoldDB" id="A0A0L7KNA8"/>
<dbReference type="PROSITE" id="PS00972">
    <property type="entry name" value="USP_1"/>
    <property type="match status" value="1"/>
</dbReference>
<keyword evidence="5" id="KW-0378">Hydrolase</keyword>
<dbReference type="Proteomes" id="UP000037510">
    <property type="component" value="Unassembled WGS sequence"/>
</dbReference>
<dbReference type="InterPro" id="IPR055176">
    <property type="entry name" value="UBP24/USP9X/USP9Y_UBL"/>
</dbReference>
<gene>
    <name evidence="5" type="ORF">OBRU01_23730</name>
</gene>
<comment type="caution">
    <text evidence="5">The sequence shown here is derived from an EMBL/GenBank/DDBJ whole genome shotgun (WGS) entry which is preliminary data.</text>
</comment>
<comment type="catalytic activity">
    <reaction evidence="1">
        <text>Thiol-dependent hydrolysis of ester, thioester, amide, peptide and isopeptide bonds formed by the C-terminal Gly of ubiquitin (a 76-residue protein attached to proteins as an intracellular targeting signal).</text>
        <dbReference type="EC" id="3.4.19.12"/>
    </reaction>
</comment>
<dbReference type="InterPro" id="IPR018200">
    <property type="entry name" value="USP_CS"/>
</dbReference>
<dbReference type="GO" id="GO:0016579">
    <property type="term" value="P:protein deubiquitination"/>
    <property type="evidence" value="ECO:0007669"/>
    <property type="project" value="InterPro"/>
</dbReference>
<dbReference type="InterPro" id="IPR050185">
    <property type="entry name" value="Ub_carboxyl-term_hydrolase"/>
</dbReference>
<dbReference type="InterPro" id="IPR028889">
    <property type="entry name" value="USP"/>
</dbReference>
<dbReference type="PROSITE" id="PS50235">
    <property type="entry name" value="USP_3"/>
    <property type="match status" value="1"/>
</dbReference>
<dbReference type="GO" id="GO:0004843">
    <property type="term" value="F:cysteine-type deubiquitinase activity"/>
    <property type="evidence" value="ECO:0007669"/>
    <property type="project" value="UniProtKB-EC"/>
</dbReference>
<dbReference type="PANTHER" id="PTHR21646">
    <property type="entry name" value="UBIQUITIN CARBOXYL-TERMINAL HYDROLASE"/>
    <property type="match status" value="1"/>
</dbReference>
<dbReference type="PANTHER" id="PTHR21646:SF16">
    <property type="entry name" value="U4_U6.U5 TRI-SNRNP-ASSOCIATED PROTEIN 2"/>
    <property type="match status" value="1"/>
</dbReference>
<evidence type="ECO:0000313" key="6">
    <source>
        <dbReference type="Proteomes" id="UP000037510"/>
    </source>
</evidence>
<evidence type="ECO:0000256" key="2">
    <source>
        <dbReference type="ARBA" id="ARBA00012759"/>
    </source>
</evidence>
<organism evidence="5 6">
    <name type="scientific">Operophtera brumata</name>
    <name type="common">Winter moth</name>
    <name type="synonym">Phalaena brumata</name>
    <dbReference type="NCBI Taxonomy" id="104452"/>
    <lineage>
        <taxon>Eukaryota</taxon>
        <taxon>Metazoa</taxon>
        <taxon>Ecdysozoa</taxon>
        <taxon>Arthropoda</taxon>
        <taxon>Hexapoda</taxon>
        <taxon>Insecta</taxon>
        <taxon>Pterygota</taxon>
        <taxon>Neoptera</taxon>
        <taxon>Endopterygota</taxon>
        <taxon>Lepidoptera</taxon>
        <taxon>Glossata</taxon>
        <taxon>Ditrysia</taxon>
        <taxon>Geometroidea</taxon>
        <taxon>Geometridae</taxon>
        <taxon>Larentiinae</taxon>
        <taxon>Operophtera</taxon>
    </lineage>
</organism>
<dbReference type="SUPFAM" id="SSF54001">
    <property type="entry name" value="Cysteine proteinases"/>
    <property type="match status" value="1"/>
</dbReference>
<dbReference type="EC" id="3.4.19.12" evidence="2"/>
<sequence>MTLPPNLLTHSGIKCFEKFFKAVNSKEGKLKARRRSFQLNDADLIGLDYLWRVCTCPGPQLSPAHHYETFLTQCFARMQRLQKEMELQEGGSEGCIRMCRVIRAIQEYINECDRRYSSDRQIMPVYRSARGRQCVIVVRMNFQTGQKQIEDIELISHSNETLYSLRHMVQRRIKGIIESSTKVEMYINKLELYANGELLDSSQDRKILSQIPLRDKSVIIAKVYDGQVCGSGGCGSSNDTSSDSSTSAPPLSAVTEYALPGVLFAQGSWYLPFVLLLEHIGITKGYEQLTEAAHLLSQICPPHKQTVERLTEALLSREDAKLRDMLYGPEPPTVAYNMQVLYSIIMPALDSKLDRNRSFQLACVKKAPLLVKCLCDSEFLKGAAPHTRRVCHLALVRLAKLILFTLVPNQSYELLLKGVAESLATILGEQVVADARETESPPNKFWRVPTANTAHALYTLAYTVAQPNEYNGMIHPDDVVRVASAEQVLTMCAWGGGGGARAALRALGEAGTEAAGTGAIAAGGARLQRNARNAQQFLQLLCRLVAWLRAVRKNPETLDDTLLEGHLNLTKELFTHVAAQVKYQYGSHPDHKDSGLITFLWPYSWAWCRMGSDGDGAGVSGGSGAADTEPPAPLCRSPGSAAAASDLVLSLVHGCVPNMAALVTLIEKMFYSEKSASLSEWEYMPCVGPRQPAGLVGLKNAGATCYMNSVLQQLYCVPAVRDALLTNNSDYNIIILKQVQAIFAHLHYSKLQLQGEPVNLREQQDAVEFFMSLVESLDEALKSLNQSQLMAKTMGGTYSDQKICKGCPHRYCKEEPFSVVSLDIRNLSRLQESLEAYVRGELLEGPDAYHCDKCNKKVVTVKRLCLNKLPPVLVIQLKRFEYDFEKVCAIKFNDYFEFPRELDVEPYTAWGLARAEGDASLWEGGEEGTRETHYQLSGIGQRQRHGALGEARRRRRVGVRHARRRGDEGAVFDPMLKRVTYKRQKRWWNAYMLFYTRRDTLSTDTSDLESSLKTLSLKESVIPKPIWQSVRRGNIAFSHNQDQFSLEHFNFMKKLCCMRLQLLHGPQGSWAGKCLIETYFRLRVFKDDSRSDVSVDKVSLRV</sequence>
<reference evidence="5 6" key="1">
    <citation type="journal article" date="2015" name="Genome Biol. Evol.">
        <title>The genome of winter moth (Operophtera brumata) provides a genomic perspective on sexual dimorphism and phenology.</title>
        <authorList>
            <person name="Derks M.F."/>
            <person name="Smit S."/>
            <person name="Salis L."/>
            <person name="Schijlen E."/>
            <person name="Bossers A."/>
            <person name="Mateman C."/>
            <person name="Pijl A.S."/>
            <person name="de Ridder D."/>
            <person name="Groenen M.A."/>
            <person name="Visser M.E."/>
            <person name="Megens H.J."/>
        </authorList>
    </citation>
    <scope>NUCLEOTIDE SEQUENCE [LARGE SCALE GENOMIC DNA]</scope>
    <source>
        <strain evidence="5">WM2013NL</strain>
        <tissue evidence="5">Head and thorax</tissue>
    </source>
</reference>
<dbReference type="STRING" id="104452.A0A0L7KNA8"/>
<dbReference type="InterPro" id="IPR001394">
    <property type="entry name" value="Peptidase_C19_UCH"/>
</dbReference>
<dbReference type="Pfam" id="PF22900">
    <property type="entry name" value="UCH_UBL1"/>
    <property type="match status" value="1"/>
</dbReference>
<dbReference type="InterPro" id="IPR038765">
    <property type="entry name" value="Papain-like_cys_pep_sf"/>
</dbReference>
<keyword evidence="6" id="KW-1185">Reference proteome</keyword>